<dbReference type="GO" id="GO:0016301">
    <property type="term" value="F:kinase activity"/>
    <property type="evidence" value="ECO:0007669"/>
    <property type="project" value="UniProtKB-KW"/>
</dbReference>
<dbReference type="SUPFAM" id="SSF55874">
    <property type="entry name" value="ATPase domain of HSP90 chaperone/DNA topoisomerase II/histidine kinase"/>
    <property type="match status" value="1"/>
</dbReference>
<dbReference type="CDD" id="cd00082">
    <property type="entry name" value="HisKA"/>
    <property type="match status" value="1"/>
</dbReference>
<dbReference type="InterPro" id="IPR058544">
    <property type="entry name" value="ETR1_N"/>
</dbReference>
<organism evidence="6 7">
    <name type="scientific">Shewanella eurypsychrophilus</name>
    <dbReference type="NCBI Taxonomy" id="2593656"/>
    <lineage>
        <taxon>Bacteria</taxon>
        <taxon>Pseudomonadati</taxon>
        <taxon>Pseudomonadota</taxon>
        <taxon>Gammaproteobacteria</taxon>
        <taxon>Alteromonadales</taxon>
        <taxon>Shewanellaceae</taxon>
        <taxon>Shewanella</taxon>
    </lineage>
</organism>
<protein>
    <recommendedName>
        <fullName evidence="2">histidine kinase</fullName>
        <ecNumber evidence="2">2.7.13.3</ecNumber>
    </recommendedName>
</protein>
<evidence type="ECO:0000256" key="3">
    <source>
        <dbReference type="ARBA" id="ARBA00022553"/>
    </source>
</evidence>
<dbReference type="InterPro" id="IPR004358">
    <property type="entry name" value="Sig_transdc_His_kin-like_C"/>
</dbReference>
<sequence length="399" mass="44475">MDTDSFFNNEAFMPHGMCYLWRPDILWTSVISDVVTALAYFSITLAVIVFVKRRKDLPYPWFFLLSGSVIFLACGLSHLINAIVIWEPIYGVSSISKAVTAVTSLATGIVIWFLLPFFLALPSPSMLERKNSALKLSLEKLNSAQQDIIESQKLASLGHLIAGMAHELNTPIGTSITAATHIESVIKKAKKQSYSIETEELIDEIDQALELVNRNLLRSANLVKIFKQVSANQHEIDDKPFNLYEFTTDLINSLMYKFELAADQVDISCPPALKINSNPNQFIVIMTHLFTNSVEHSFPELSDGLIEINFSLNEDHALVIKYKDNGIGMNQEQLARIFEPFFTTRRGGKGTGLGMTIVYNTVTNMKGQIQCKSALGEGTCFQITVPVEIVNEEPTKPTS</sequence>
<evidence type="ECO:0000256" key="2">
    <source>
        <dbReference type="ARBA" id="ARBA00012438"/>
    </source>
</evidence>
<keyword evidence="6" id="KW-0418">Kinase</keyword>
<dbReference type="Gene3D" id="3.30.565.10">
    <property type="entry name" value="Histidine kinase-like ATPase, C-terminal domain"/>
    <property type="match status" value="1"/>
</dbReference>
<dbReference type="InterPro" id="IPR005467">
    <property type="entry name" value="His_kinase_dom"/>
</dbReference>
<name>A0ABX6V8W4_9GAMM</name>
<dbReference type="InterPro" id="IPR003661">
    <property type="entry name" value="HisK_dim/P_dom"/>
</dbReference>
<gene>
    <name evidence="6" type="ORF">FM038_005400</name>
</gene>
<dbReference type="RefSeq" id="WP_142872306.1">
    <property type="nucleotide sequence ID" value="NZ_CP045503.2"/>
</dbReference>
<dbReference type="InterPro" id="IPR003594">
    <property type="entry name" value="HATPase_dom"/>
</dbReference>
<feature type="transmembrane region" description="Helical" evidence="4">
    <location>
        <begin position="25"/>
        <end position="50"/>
    </location>
</feature>
<dbReference type="InterPro" id="IPR036890">
    <property type="entry name" value="HATPase_C_sf"/>
</dbReference>
<dbReference type="InterPro" id="IPR036097">
    <property type="entry name" value="HisK_dim/P_sf"/>
</dbReference>
<dbReference type="PANTHER" id="PTHR43065:SF47">
    <property type="match status" value="1"/>
</dbReference>
<dbReference type="Pfam" id="PF25487">
    <property type="entry name" value="ETR1_N"/>
    <property type="match status" value="1"/>
</dbReference>
<keyword evidence="4" id="KW-1133">Transmembrane helix</keyword>
<evidence type="ECO:0000256" key="4">
    <source>
        <dbReference type="SAM" id="Phobius"/>
    </source>
</evidence>
<evidence type="ECO:0000313" key="7">
    <source>
        <dbReference type="Proteomes" id="UP000316416"/>
    </source>
</evidence>
<dbReference type="EMBL" id="CP045503">
    <property type="protein sequence ID" value="QPG56931.1"/>
    <property type="molecule type" value="Genomic_DNA"/>
</dbReference>
<evidence type="ECO:0000256" key="1">
    <source>
        <dbReference type="ARBA" id="ARBA00000085"/>
    </source>
</evidence>
<accession>A0ABX6V8W4</accession>
<dbReference type="EC" id="2.7.13.3" evidence="2"/>
<dbReference type="PRINTS" id="PR00344">
    <property type="entry name" value="BCTRLSENSOR"/>
</dbReference>
<keyword evidence="7" id="KW-1185">Reference proteome</keyword>
<feature type="transmembrane region" description="Helical" evidence="4">
    <location>
        <begin position="62"/>
        <end position="86"/>
    </location>
</feature>
<feature type="domain" description="Histidine kinase" evidence="5">
    <location>
        <begin position="163"/>
        <end position="389"/>
    </location>
</feature>
<dbReference type="Pfam" id="PF02518">
    <property type="entry name" value="HATPase_c"/>
    <property type="match status" value="1"/>
</dbReference>
<dbReference type="PROSITE" id="PS50109">
    <property type="entry name" value="HIS_KIN"/>
    <property type="match status" value="1"/>
</dbReference>
<dbReference type="SMART" id="SM00387">
    <property type="entry name" value="HATPase_c"/>
    <property type="match status" value="1"/>
</dbReference>
<reference evidence="6" key="1">
    <citation type="submission" date="2021-07" db="EMBL/GenBank/DDBJ databases">
        <title>Shewanella sp. YLB-07 whole genome sequence.</title>
        <authorList>
            <person name="Yu L."/>
        </authorList>
    </citation>
    <scope>NUCLEOTIDE SEQUENCE</scope>
    <source>
        <strain evidence="6">YLB-08</strain>
    </source>
</reference>
<evidence type="ECO:0000313" key="6">
    <source>
        <dbReference type="EMBL" id="QPG56931.1"/>
    </source>
</evidence>
<dbReference type="CDD" id="cd00075">
    <property type="entry name" value="HATPase"/>
    <property type="match status" value="1"/>
</dbReference>
<feature type="transmembrane region" description="Helical" evidence="4">
    <location>
        <begin position="98"/>
        <end position="121"/>
    </location>
</feature>
<proteinExistence type="predicted"/>
<evidence type="ECO:0000259" key="5">
    <source>
        <dbReference type="PROSITE" id="PS50109"/>
    </source>
</evidence>
<keyword evidence="3" id="KW-0597">Phosphoprotein</keyword>
<comment type="catalytic activity">
    <reaction evidence="1">
        <text>ATP + protein L-histidine = ADP + protein N-phospho-L-histidine.</text>
        <dbReference type="EC" id="2.7.13.3"/>
    </reaction>
</comment>
<keyword evidence="4" id="KW-0472">Membrane</keyword>
<keyword evidence="4" id="KW-0812">Transmembrane</keyword>
<dbReference type="SUPFAM" id="SSF47384">
    <property type="entry name" value="Homodimeric domain of signal transducing histidine kinase"/>
    <property type="match status" value="1"/>
</dbReference>
<dbReference type="PANTHER" id="PTHR43065">
    <property type="entry name" value="SENSOR HISTIDINE KINASE"/>
    <property type="match status" value="1"/>
</dbReference>
<keyword evidence="6" id="KW-0808">Transferase</keyword>
<dbReference type="Gene3D" id="1.10.287.130">
    <property type="match status" value="1"/>
</dbReference>
<dbReference type="Proteomes" id="UP000316416">
    <property type="component" value="Chromosome"/>
</dbReference>